<dbReference type="EMBL" id="JACEIK010007454">
    <property type="protein sequence ID" value="MCE3050297.1"/>
    <property type="molecule type" value="Genomic_DNA"/>
</dbReference>
<evidence type="ECO:0000313" key="2">
    <source>
        <dbReference type="EMBL" id="MCE3050297.1"/>
    </source>
</evidence>
<protein>
    <recommendedName>
        <fullName evidence="4">Secreted protein</fullName>
    </recommendedName>
</protein>
<accession>A0ABS8WLC4</accession>
<proteinExistence type="predicted"/>
<keyword evidence="3" id="KW-1185">Reference proteome</keyword>
<feature type="signal peptide" evidence="1">
    <location>
        <begin position="1"/>
        <end position="20"/>
    </location>
</feature>
<sequence>MVMIMMILALGTDSFTIIEGFCLLLNVDLGLPFAVAPSDLQSTSLVCSDRYEAAKYSDEDASVGVTSDNCTVLIDVLLEMWSMPCLCILTGELRLFKFARST</sequence>
<name>A0ABS8WLC4_DATST</name>
<dbReference type="Proteomes" id="UP000823775">
    <property type="component" value="Unassembled WGS sequence"/>
</dbReference>
<keyword evidence="1" id="KW-0732">Signal</keyword>
<evidence type="ECO:0000256" key="1">
    <source>
        <dbReference type="SAM" id="SignalP"/>
    </source>
</evidence>
<gene>
    <name evidence="2" type="ORF">HAX54_046851</name>
</gene>
<organism evidence="2 3">
    <name type="scientific">Datura stramonium</name>
    <name type="common">Jimsonweed</name>
    <name type="synonym">Common thornapple</name>
    <dbReference type="NCBI Taxonomy" id="4076"/>
    <lineage>
        <taxon>Eukaryota</taxon>
        <taxon>Viridiplantae</taxon>
        <taxon>Streptophyta</taxon>
        <taxon>Embryophyta</taxon>
        <taxon>Tracheophyta</taxon>
        <taxon>Spermatophyta</taxon>
        <taxon>Magnoliopsida</taxon>
        <taxon>eudicotyledons</taxon>
        <taxon>Gunneridae</taxon>
        <taxon>Pentapetalae</taxon>
        <taxon>asterids</taxon>
        <taxon>lamiids</taxon>
        <taxon>Solanales</taxon>
        <taxon>Solanaceae</taxon>
        <taxon>Solanoideae</taxon>
        <taxon>Datureae</taxon>
        <taxon>Datura</taxon>
    </lineage>
</organism>
<feature type="chain" id="PRO_5045561452" description="Secreted protein" evidence="1">
    <location>
        <begin position="21"/>
        <end position="102"/>
    </location>
</feature>
<evidence type="ECO:0000313" key="3">
    <source>
        <dbReference type="Proteomes" id="UP000823775"/>
    </source>
</evidence>
<reference evidence="2 3" key="1">
    <citation type="journal article" date="2021" name="BMC Genomics">
        <title>Datura genome reveals duplications of psychoactive alkaloid biosynthetic genes and high mutation rate following tissue culture.</title>
        <authorList>
            <person name="Rajewski A."/>
            <person name="Carter-House D."/>
            <person name="Stajich J."/>
            <person name="Litt A."/>
        </authorList>
    </citation>
    <scope>NUCLEOTIDE SEQUENCE [LARGE SCALE GENOMIC DNA]</scope>
    <source>
        <strain evidence="2">AR-01</strain>
    </source>
</reference>
<comment type="caution">
    <text evidence="2">The sequence shown here is derived from an EMBL/GenBank/DDBJ whole genome shotgun (WGS) entry which is preliminary data.</text>
</comment>
<evidence type="ECO:0008006" key="4">
    <source>
        <dbReference type="Google" id="ProtNLM"/>
    </source>
</evidence>